<evidence type="ECO:0000313" key="7">
    <source>
        <dbReference type="Proteomes" id="UP000284605"/>
    </source>
</evidence>
<dbReference type="GO" id="GO:0006351">
    <property type="term" value="P:DNA-templated transcription"/>
    <property type="evidence" value="ECO:0007669"/>
    <property type="project" value="TreeGrafter"/>
</dbReference>
<dbReference type="Pfam" id="PF03466">
    <property type="entry name" value="LysR_substrate"/>
    <property type="match status" value="1"/>
</dbReference>
<accession>A0A418WEK8</accession>
<gene>
    <name evidence="6" type="ORF">D3874_16750</name>
</gene>
<evidence type="ECO:0000259" key="5">
    <source>
        <dbReference type="PROSITE" id="PS50931"/>
    </source>
</evidence>
<reference evidence="6 7" key="1">
    <citation type="submission" date="2018-09" db="EMBL/GenBank/DDBJ databases">
        <authorList>
            <person name="Zhu H."/>
        </authorList>
    </citation>
    <scope>NUCLEOTIDE SEQUENCE [LARGE SCALE GENOMIC DNA]</scope>
    <source>
        <strain evidence="6 7">K1W22B-8</strain>
    </source>
</reference>
<sequence length="297" mass="31793">MSRRLPPLNALRAAEAVHRLGGVAAAARALHVSQPAVSQHLRSLEADLGQPLFARIAGRLVPTAAGAVLLPRLTQAFAQIEDGIRLIDTARNDGPLTVAVLATFAMRWLIPRLGQFQDRWPAIDLRLATATEPVDKLVEGVADIAVGFGRGPDDWPGLTALPLMPEVMFPVAAPAIAAGLARPADLAGVTWLEVVAPLRARDWAIWLEAAGLAGLEPRAIRRFESSSQAIAAAVAGLGVLLTHGPFVTDDLAAGRLVQPFGLTAQGPESYWLVHRPGRERRDDLRHFRDWLRAAGAL</sequence>
<comment type="caution">
    <text evidence="6">The sequence shown here is derived from an EMBL/GenBank/DDBJ whole genome shotgun (WGS) entry which is preliminary data.</text>
</comment>
<protein>
    <submittedName>
        <fullName evidence="6">LysR family transcriptional regulator</fullName>
    </submittedName>
</protein>
<dbReference type="Pfam" id="PF00126">
    <property type="entry name" value="HTH_1"/>
    <property type="match status" value="1"/>
</dbReference>
<keyword evidence="4" id="KW-0804">Transcription</keyword>
<dbReference type="InterPro" id="IPR036388">
    <property type="entry name" value="WH-like_DNA-bd_sf"/>
</dbReference>
<comment type="similarity">
    <text evidence="1">Belongs to the LysR transcriptional regulatory family.</text>
</comment>
<dbReference type="PANTHER" id="PTHR30537">
    <property type="entry name" value="HTH-TYPE TRANSCRIPTIONAL REGULATOR"/>
    <property type="match status" value="1"/>
</dbReference>
<name>A0A418WEK8_9PROT</name>
<dbReference type="RefSeq" id="WP_119779093.1">
    <property type="nucleotide sequence ID" value="NZ_QYUK01000011.1"/>
</dbReference>
<dbReference type="Proteomes" id="UP000284605">
    <property type="component" value="Unassembled WGS sequence"/>
</dbReference>
<dbReference type="OrthoDB" id="9794694at2"/>
<dbReference type="AlphaFoldDB" id="A0A418WEK8"/>
<evidence type="ECO:0000256" key="1">
    <source>
        <dbReference type="ARBA" id="ARBA00009437"/>
    </source>
</evidence>
<organism evidence="6 7">
    <name type="scientific">Oleomonas cavernae</name>
    <dbReference type="NCBI Taxonomy" id="2320859"/>
    <lineage>
        <taxon>Bacteria</taxon>
        <taxon>Pseudomonadati</taxon>
        <taxon>Pseudomonadota</taxon>
        <taxon>Alphaproteobacteria</taxon>
        <taxon>Acetobacterales</taxon>
        <taxon>Acetobacteraceae</taxon>
        <taxon>Oleomonas</taxon>
    </lineage>
</organism>
<feature type="domain" description="HTH lysR-type" evidence="5">
    <location>
        <begin position="6"/>
        <end position="63"/>
    </location>
</feature>
<dbReference type="PRINTS" id="PR00039">
    <property type="entry name" value="HTHLYSR"/>
</dbReference>
<dbReference type="EMBL" id="QYUK01000011">
    <property type="protein sequence ID" value="RJF88458.1"/>
    <property type="molecule type" value="Genomic_DNA"/>
</dbReference>
<keyword evidence="7" id="KW-1185">Reference proteome</keyword>
<dbReference type="PANTHER" id="PTHR30537:SF74">
    <property type="entry name" value="HTH-TYPE TRANSCRIPTIONAL REGULATOR TRPI"/>
    <property type="match status" value="1"/>
</dbReference>
<dbReference type="GO" id="GO:0043565">
    <property type="term" value="F:sequence-specific DNA binding"/>
    <property type="evidence" value="ECO:0007669"/>
    <property type="project" value="TreeGrafter"/>
</dbReference>
<proteinExistence type="inferred from homology"/>
<dbReference type="PROSITE" id="PS50931">
    <property type="entry name" value="HTH_LYSR"/>
    <property type="match status" value="1"/>
</dbReference>
<keyword evidence="3" id="KW-0238">DNA-binding</keyword>
<dbReference type="InterPro" id="IPR036390">
    <property type="entry name" value="WH_DNA-bd_sf"/>
</dbReference>
<evidence type="ECO:0000256" key="4">
    <source>
        <dbReference type="ARBA" id="ARBA00023163"/>
    </source>
</evidence>
<dbReference type="Gene3D" id="3.40.190.10">
    <property type="entry name" value="Periplasmic binding protein-like II"/>
    <property type="match status" value="2"/>
</dbReference>
<dbReference type="InterPro" id="IPR005119">
    <property type="entry name" value="LysR_subst-bd"/>
</dbReference>
<dbReference type="Gene3D" id="1.10.10.10">
    <property type="entry name" value="Winged helix-like DNA-binding domain superfamily/Winged helix DNA-binding domain"/>
    <property type="match status" value="1"/>
</dbReference>
<keyword evidence="2" id="KW-0805">Transcription regulation</keyword>
<dbReference type="SUPFAM" id="SSF53850">
    <property type="entry name" value="Periplasmic binding protein-like II"/>
    <property type="match status" value="1"/>
</dbReference>
<evidence type="ECO:0000256" key="3">
    <source>
        <dbReference type="ARBA" id="ARBA00023125"/>
    </source>
</evidence>
<evidence type="ECO:0000313" key="6">
    <source>
        <dbReference type="EMBL" id="RJF88458.1"/>
    </source>
</evidence>
<dbReference type="InterPro" id="IPR000847">
    <property type="entry name" value="LysR_HTH_N"/>
</dbReference>
<dbReference type="CDD" id="cd08432">
    <property type="entry name" value="PBP2_GcdR_TrpI_HvrB_AmpR_like"/>
    <property type="match status" value="1"/>
</dbReference>
<dbReference type="GO" id="GO:0003700">
    <property type="term" value="F:DNA-binding transcription factor activity"/>
    <property type="evidence" value="ECO:0007669"/>
    <property type="project" value="InterPro"/>
</dbReference>
<dbReference type="InterPro" id="IPR058163">
    <property type="entry name" value="LysR-type_TF_proteobact-type"/>
</dbReference>
<evidence type="ECO:0000256" key="2">
    <source>
        <dbReference type="ARBA" id="ARBA00023015"/>
    </source>
</evidence>
<dbReference type="SUPFAM" id="SSF46785">
    <property type="entry name" value="Winged helix' DNA-binding domain"/>
    <property type="match status" value="1"/>
</dbReference>